<reference evidence="1" key="1">
    <citation type="journal article" date="2014" name="Front. Microbiol.">
        <title>High frequency of phylogenetically diverse reductive dehalogenase-homologous genes in deep subseafloor sedimentary metagenomes.</title>
        <authorList>
            <person name="Kawai M."/>
            <person name="Futagami T."/>
            <person name="Toyoda A."/>
            <person name="Takaki Y."/>
            <person name="Nishi S."/>
            <person name="Hori S."/>
            <person name="Arai W."/>
            <person name="Tsubouchi T."/>
            <person name="Morono Y."/>
            <person name="Uchiyama I."/>
            <person name="Ito T."/>
            <person name="Fujiyama A."/>
            <person name="Inagaki F."/>
            <person name="Takami H."/>
        </authorList>
    </citation>
    <scope>NUCLEOTIDE SEQUENCE</scope>
    <source>
        <strain evidence="1">Expedition CK06-06</strain>
    </source>
</reference>
<feature type="non-terminal residue" evidence="1">
    <location>
        <position position="63"/>
    </location>
</feature>
<sequence length="63" mass="7242">MEVSGLKIFLFQLLSEKEGSESLNLPILVLPLTLRLMYEKSDLEQASYFHIRTEKEVDITSTP</sequence>
<proteinExistence type="predicted"/>
<protein>
    <submittedName>
        <fullName evidence="1">Uncharacterized protein</fullName>
    </submittedName>
</protein>
<gene>
    <name evidence="1" type="ORF">S01H1_66813</name>
</gene>
<dbReference type="AlphaFoldDB" id="X0Y9N8"/>
<comment type="caution">
    <text evidence="1">The sequence shown here is derived from an EMBL/GenBank/DDBJ whole genome shotgun (WGS) entry which is preliminary data.</text>
</comment>
<accession>X0Y9N8</accession>
<evidence type="ECO:0000313" key="1">
    <source>
        <dbReference type="EMBL" id="GAG33581.1"/>
    </source>
</evidence>
<dbReference type="EMBL" id="BARS01044196">
    <property type="protein sequence ID" value="GAG33581.1"/>
    <property type="molecule type" value="Genomic_DNA"/>
</dbReference>
<organism evidence="1">
    <name type="scientific">marine sediment metagenome</name>
    <dbReference type="NCBI Taxonomy" id="412755"/>
    <lineage>
        <taxon>unclassified sequences</taxon>
        <taxon>metagenomes</taxon>
        <taxon>ecological metagenomes</taxon>
    </lineage>
</organism>
<name>X0Y9N8_9ZZZZ</name>